<dbReference type="EMBL" id="PQFF01000116">
    <property type="protein sequence ID" value="RHZ81068.1"/>
    <property type="molecule type" value="Genomic_DNA"/>
</dbReference>
<keyword evidence="2" id="KW-1185">Reference proteome</keyword>
<name>A0A397J2Z0_9GLOM</name>
<dbReference type="AlphaFoldDB" id="A0A397J2Z0"/>
<accession>A0A397J2Z0</accession>
<reference evidence="1 2" key="1">
    <citation type="submission" date="2018-08" db="EMBL/GenBank/DDBJ databases">
        <title>Genome and evolution of the arbuscular mycorrhizal fungus Diversispora epigaea (formerly Glomus versiforme) and its bacterial endosymbionts.</title>
        <authorList>
            <person name="Sun X."/>
            <person name="Fei Z."/>
            <person name="Harrison M."/>
        </authorList>
    </citation>
    <scope>NUCLEOTIDE SEQUENCE [LARGE SCALE GENOMIC DNA]</scope>
    <source>
        <strain evidence="1 2">IT104</strain>
    </source>
</reference>
<comment type="caution">
    <text evidence="1">The sequence shown here is derived from an EMBL/GenBank/DDBJ whole genome shotgun (WGS) entry which is preliminary data.</text>
</comment>
<evidence type="ECO:0000313" key="1">
    <source>
        <dbReference type="EMBL" id="RHZ81068.1"/>
    </source>
</evidence>
<evidence type="ECO:0000313" key="2">
    <source>
        <dbReference type="Proteomes" id="UP000266861"/>
    </source>
</evidence>
<gene>
    <name evidence="1" type="ORF">Glove_124g18</name>
</gene>
<sequence>MGTDSSIYWTRVCHTILTKRITETVMGPSRCASSSFKTSAAGVHTEVEYCMTPRNMEKKDQITWKFQFFQLIFGQLKKDASSDFFLSRIIFKSSLSSSKSAFCKKTTCIETITRGLQEPLDSW</sequence>
<proteinExistence type="predicted"/>
<dbReference type="Proteomes" id="UP000266861">
    <property type="component" value="Unassembled WGS sequence"/>
</dbReference>
<protein>
    <submittedName>
        <fullName evidence="1">Uncharacterized protein</fullName>
    </submittedName>
</protein>
<organism evidence="1 2">
    <name type="scientific">Diversispora epigaea</name>
    <dbReference type="NCBI Taxonomy" id="1348612"/>
    <lineage>
        <taxon>Eukaryota</taxon>
        <taxon>Fungi</taxon>
        <taxon>Fungi incertae sedis</taxon>
        <taxon>Mucoromycota</taxon>
        <taxon>Glomeromycotina</taxon>
        <taxon>Glomeromycetes</taxon>
        <taxon>Diversisporales</taxon>
        <taxon>Diversisporaceae</taxon>
        <taxon>Diversispora</taxon>
    </lineage>
</organism>